<dbReference type="STRING" id="94869.SAMN04488529_11419"/>
<evidence type="ECO:0000313" key="1">
    <source>
        <dbReference type="EMBL" id="SDP72906.1"/>
    </source>
</evidence>
<dbReference type="AlphaFoldDB" id="A0A1H0V4B1"/>
<accession>A0A1H0V4B1</accession>
<feature type="non-terminal residue" evidence="1">
    <location>
        <position position="1"/>
    </location>
</feature>
<gene>
    <name evidence="1" type="ORF">SAMN04488529_11419</name>
</gene>
<name>A0A1H0V4B1_9CLOT</name>
<proteinExistence type="predicted"/>
<dbReference type="EMBL" id="FNJM01000014">
    <property type="protein sequence ID" value="SDP72906.1"/>
    <property type="molecule type" value="Genomic_DNA"/>
</dbReference>
<evidence type="ECO:0000313" key="2">
    <source>
        <dbReference type="Proteomes" id="UP000198597"/>
    </source>
</evidence>
<dbReference type="Proteomes" id="UP000198597">
    <property type="component" value="Unassembled WGS sequence"/>
</dbReference>
<protein>
    <submittedName>
        <fullName evidence="1">Uncharacterized protein</fullName>
    </submittedName>
</protein>
<reference evidence="1 2" key="1">
    <citation type="submission" date="2016-10" db="EMBL/GenBank/DDBJ databases">
        <authorList>
            <person name="de Groot N.N."/>
        </authorList>
    </citation>
    <scope>NUCLEOTIDE SEQUENCE [LARGE SCALE GENOMIC DNA]</scope>
    <source>
        <strain evidence="1 2">DSM 12272</strain>
    </source>
</reference>
<sequence>IKELAFESREKADRAAELIIANHS</sequence>
<organism evidence="1 2">
    <name type="scientific">Clostridium gasigenes</name>
    <dbReference type="NCBI Taxonomy" id="94869"/>
    <lineage>
        <taxon>Bacteria</taxon>
        <taxon>Bacillati</taxon>
        <taxon>Bacillota</taxon>
        <taxon>Clostridia</taxon>
        <taxon>Eubacteriales</taxon>
        <taxon>Clostridiaceae</taxon>
        <taxon>Clostridium</taxon>
    </lineage>
</organism>
<keyword evidence="2" id="KW-1185">Reference proteome</keyword>